<dbReference type="EMBL" id="CP029077">
    <property type="protein sequence ID" value="QED23776.1"/>
    <property type="molecule type" value="Genomic_DNA"/>
</dbReference>
<organism evidence="8 9">
    <name type="scientific">Candidatus Deianiraea vastatrix</name>
    <dbReference type="NCBI Taxonomy" id="2163644"/>
    <lineage>
        <taxon>Bacteria</taxon>
        <taxon>Pseudomonadati</taxon>
        <taxon>Pseudomonadota</taxon>
        <taxon>Alphaproteobacteria</taxon>
        <taxon>Rickettsiales</taxon>
        <taxon>Candidatus Deianiraeaceae</taxon>
        <taxon>Candidatus Deianiraea</taxon>
    </lineage>
</organism>
<dbReference type="RefSeq" id="WP_146821136.1">
    <property type="nucleotide sequence ID" value="NZ_CP029077.1"/>
</dbReference>
<keyword evidence="9" id="KW-1185">Reference proteome</keyword>
<accession>A0A5B8XFQ5</accession>
<evidence type="ECO:0000256" key="6">
    <source>
        <dbReference type="ARBA" id="ARBA00023010"/>
    </source>
</evidence>
<evidence type="ECO:0000256" key="7">
    <source>
        <dbReference type="ARBA" id="ARBA00023136"/>
    </source>
</evidence>
<evidence type="ECO:0000256" key="1">
    <source>
        <dbReference type="ARBA" id="ARBA00004167"/>
    </source>
</evidence>
<evidence type="ECO:0000256" key="3">
    <source>
        <dbReference type="ARBA" id="ARBA00022692"/>
    </source>
</evidence>
<keyword evidence="4" id="KW-0653">Protein transport</keyword>
<dbReference type="AlphaFoldDB" id="A0A5B8XFQ5"/>
<evidence type="ECO:0000256" key="5">
    <source>
        <dbReference type="ARBA" id="ARBA00022989"/>
    </source>
</evidence>
<dbReference type="InterPro" id="IPR003369">
    <property type="entry name" value="TatA/B/E"/>
</dbReference>
<keyword evidence="2" id="KW-0813">Transport</keyword>
<keyword evidence="3" id="KW-0812">Transmembrane</keyword>
<dbReference type="Proteomes" id="UP000321934">
    <property type="component" value="Chromosome"/>
</dbReference>
<sequence length="210" mass="24586">MIGISFGEIAVVAIIALVFLRPKDLQENVAKIMTTITKIRDKTDDFKKQAVDLIMQQEHDENYLQKMYSDIVLAAPLIKDFDERVNIDISRNNEIVNNDVASDNFDIQDIESRNEDRDEFEEFFLKMQDEDDFKTEKSSKTLSDEPISLNQNMQLNNNKEENLDLFLDFVSFPTKDDKPQKEEANNSRLSQEMLNFEDIDYEVLKEKLKK</sequence>
<evidence type="ECO:0000256" key="4">
    <source>
        <dbReference type="ARBA" id="ARBA00022927"/>
    </source>
</evidence>
<keyword evidence="6" id="KW-0811">Translocation</keyword>
<dbReference type="Pfam" id="PF02416">
    <property type="entry name" value="TatA_B_E"/>
    <property type="match status" value="1"/>
</dbReference>
<keyword evidence="5" id="KW-1133">Transmembrane helix</keyword>
<protein>
    <submittedName>
        <fullName evidence="8">Sec-independent protein translocase protein TatB</fullName>
    </submittedName>
</protein>
<gene>
    <name evidence="8" type="ORF">Deia_00992</name>
</gene>
<comment type="subcellular location">
    <subcellularLocation>
        <location evidence="1">Membrane</location>
        <topology evidence="1">Single-pass membrane protein</topology>
    </subcellularLocation>
</comment>
<proteinExistence type="predicted"/>
<keyword evidence="7" id="KW-0472">Membrane</keyword>
<evidence type="ECO:0000313" key="9">
    <source>
        <dbReference type="Proteomes" id="UP000321934"/>
    </source>
</evidence>
<reference evidence="8 9" key="1">
    <citation type="journal article" date="2019" name="ISME J.">
        <title>Deianiraea, an extracellular bacterium associated with the ciliate Paramecium, suggests an alternative scenario for the evolution of Rickettsiales.</title>
        <authorList>
            <person name="Castelli M."/>
            <person name="Sabaneyeva E."/>
            <person name="Lanzoni O."/>
            <person name="Lebedeva N."/>
            <person name="Floriano A.M."/>
            <person name="Gaiarsa S."/>
            <person name="Benken K."/>
            <person name="Modeo L."/>
            <person name="Bandi C."/>
            <person name="Potekhin A."/>
            <person name="Sassera D."/>
            <person name="Petroni G."/>
        </authorList>
    </citation>
    <scope>NUCLEOTIDE SEQUENCE [LARGE SCALE GENOMIC DNA]</scope>
    <source>
        <strain evidence="8">CyL4-1</strain>
    </source>
</reference>
<name>A0A5B8XFQ5_9RICK</name>
<evidence type="ECO:0000313" key="8">
    <source>
        <dbReference type="EMBL" id="QED23776.1"/>
    </source>
</evidence>
<evidence type="ECO:0000256" key="2">
    <source>
        <dbReference type="ARBA" id="ARBA00022448"/>
    </source>
</evidence>